<dbReference type="EMBL" id="JAFBFH010000016">
    <property type="protein sequence ID" value="MBM7715644.1"/>
    <property type="molecule type" value="Genomic_DNA"/>
</dbReference>
<comment type="caution">
    <text evidence="8">The sequence shown here is derived from an EMBL/GenBank/DDBJ whole genome shotgun (WGS) entry which is preliminary data.</text>
</comment>
<evidence type="ECO:0000256" key="5">
    <source>
        <dbReference type="HAMAP-Rule" id="MF_00014"/>
    </source>
</evidence>
<dbReference type="Pfam" id="PF05239">
    <property type="entry name" value="PRC"/>
    <property type="match status" value="1"/>
</dbReference>
<keyword evidence="1 5" id="KW-0963">Cytoplasm</keyword>
<dbReference type="Gene3D" id="2.30.30.240">
    <property type="entry name" value="PRC-barrel domain"/>
    <property type="match status" value="1"/>
</dbReference>
<protein>
    <recommendedName>
        <fullName evidence="5">Ribosome maturation factor RimM</fullName>
    </recommendedName>
</protein>
<evidence type="ECO:0000259" key="7">
    <source>
        <dbReference type="Pfam" id="PF05239"/>
    </source>
</evidence>
<feature type="domain" description="PRC-barrel" evidence="7">
    <location>
        <begin position="96"/>
        <end position="170"/>
    </location>
</feature>
<feature type="domain" description="RimM N-terminal" evidence="6">
    <location>
        <begin position="7"/>
        <end position="89"/>
    </location>
</feature>
<keyword evidence="3 5" id="KW-0698">rRNA processing</keyword>
<name>A0ABS2R919_9BACI</name>
<reference evidence="8 9" key="1">
    <citation type="submission" date="2021-01" db="EMBL/GenBank/DDBJ databases">
        <title>Genomic Encyclopedia of Type Strains, Phase IV (KMG-IV): sequencing the most valuable type-strain genomes for metagenomic binning, comparative biology and taxonomic classification.</title>
        <authorList>
            <person name="Goeker M."/>
        </authorList>
    </citation>
    <scope>NUCLEOTIDE SEQUENCE [LARGE SCALE GENOMIC DNA]</scope>
    <source>
        <strain evidence="8 9">DSM 105453</strain>
    </source>
</reference>
<keyword evidence="2 5" id="KW-0690">Ribosome biogenesis</keyword>
<keyword evidence="4 5" id="KW-0143">Chaperone</keyword>
<dbReference type="Gene3D" id="2.40.30.60">
    <property type="entry name" value="RimM"/>
    <property type="match status" value="1"/>
</dbReference>
<dbReference type="PANTHER" id="PTHR33692:SF1">
    <property type="entry name" value="RIBOSOME MATURATION FACTOR RIMM"/>
    <property type="match status" value="1"/>
</dbReference>
<dbReference type="Pfam" id="PF01782">
    <property type="entry name" value="RimM"/>
    <property type="match status" value="1"/>
</dbReference>
<dbReference type="InterPro" id="IPR027275">
    <property type="entry name" value="PRC-brl_dom"/>
</dbReference>
<dbReference type="SUPFAM" id="SSF50346">
    <property type="entry name" value="PRC-barrel domain"/>
    <property type="match status" value="1"/>
</dbReference>
<dbReference type="SUPFAM" id="SSF50447">
    <property type="entry name" value="Translation proteins"/>
    <property type="match status" value="1"/>
</dbReference>
<dbReference type="RefSeq" id="WP_077111749.1">
    <property type="nucleotide sequence ID" value="NZ_JAFBFH010000016.1"/>
</dbReference>
<evidence type="ECO:0000259" key="6">
    <source>
        <dbReference type="Pfam" id="PF01782"/>
    </source>
</evidence>
<comment type="subunit">
    <text evidence="5">Binds ribosomal protein uS19.</text>
</comment>
<evidence type="ECO:0000313" key="9">
    <source>
        <dbReference type="Proteomes" id="UP000823485"/>
    </source>
</evidence>
<organism evidence="8 9">
    <name type="scientific">Siminovitchia thermophila</name>
    <dbReference type="NCBI Taxonomy" id="1245522"/>
    <lineage>
        <taxon>Bacteria</taxon>
        <taxon>Bacillati</taxon>
        <taxon>Bacillota</taxon>
        <taxon>Bacilli</taxon>
        <taxon>Bacillales</taxon>
        <taxon>Bacillaceae</taxon>
        <taxon>Siminovitchia</taxon>
    </lineage>
</organism>
<dbReference type="InterPro" id="IPR036976">
    <property type="entry name" value="RimM_N_sf"/>
</dbReference>
<evidence type="ECO:0000256" key="1">
    <source>
        <dbReference type="ARBA" id="ARBA00022490"/>
    </source>
</evidence>
<dbReference type="PANTHER" id="PTHR33692">
    <property type="entry name" value="RIBOSOME MATURATION FACTOR RIMM"/>
    <property type="match status" value="1"/>
</dbReference>
<dbReference type="InterPro" id="IPR002676">
    <property type="entry name" value="RimM_N"/>
</dbReference>
<comment type="domain">
    <text evidence="5">The PRC barrel domain binds ribosomal protein uS19.</text>
</comment>
<gene>
    <name evidence="5" type="primary">rimM</name>
    <name evidence="8" type="ORF">JOC94_002633</name>
</gene>
<comment type="similarity">
    <text evidence="5">Belongs to the RimM family.</text>
</comment>
<comment type="subcellular location">
    <subcellularLocation>
        <location evidence="5">Cytoplasm</location>
    </subcellularLocation>
</comment>
<dbReference type="InterPro" id="IPR009000">
    <property type="entry name" value="Transl_B-barrel_sf"/>
</dbReference>
<evidence type="ECO:0000256" key="4">
    <source>
        <dbReference type="ARBA" id="ARBA00023186"/>
    </source>
</evidence>
<dbReference type="InterPro" id="IPR011961">
    <property type="entry name" value="RimM"/>
</dbReference>
<proteinExistence type="inferred from homology"/>
<dbReference type="NCBIfam" id="TIGR02273">
    <property type="entry name" value="16S_RimM"/>
    <property type="match status" value="1"/>
</dbReference>
<evidence type="ECO:0000256" key="2">
    <source>
        <dbReference type="ARBA" id="ARBA00022517"/>
    </source>
</evidence>
<dbReference type="HAMAP" id="MF_00014">
    <property type="entry name" value="Ribosome_mat_RimM"/>
    <property type="match status" value="1"/>
</dbReference>
<evidence type="ECO:0000313" key="8">
    <source>
        <dbReference type="EMBL" id="MBM7715644.1"/>
    </source>
</evidence>
<sequence length="171" mass="19328">MGCWFNVGKIVNTHGIRGEVRVISVTDFPEQRYAPGNTLHLFLNEAAPIPLVVKTHRKHKQFDLLTFEGYDNVNEVEQWKNGMLKVSEEELMDLPEGEYYFHQIIGCKVLTVDGEELGTVKEILTPGANDVWVVQRENGKDLLIPYIADVVLKVSVDTKEIVIDPLEGLLP</sequence>
<accession>A0ABS2R919</accession>
<evidence type="ECO:0000256" key="3">
    <source>
        <dbReference type="ARBA" id="ARBA00022552"/>
    </source>
</evidence>
<comment type="function">
    <text evidence="5">An accessory protein needed during the final step in the assembly of 30S ribosomal subunit, possibly for assembly of the head region. Essential for efficient processing of 16S rRNA. May be needed both before and after RbfA during the maturation of 16S rRNA. It has affinity for free ribosomal 30S subunits but not for 70S ribosomes.</text>
</comment>
<dbReference type="InterPro" id="IPR011033">
    <property type="entry name" value="PRC_barrel-like_sf"/>
</dbReference>
<keyword evidence="9" id="KW-1185">Reference proteome</keyword>
<dbReference type="Proteomes" id="UP000823485">
    <property type="component" value="Unassembled WGS sequence"/>
</dbReference>